<name>A0ABV1EF53_9FIRM</name>
<reference evidence="2 3" key="1">
    <citation type="submission" date="2024-04" db="EMBL/GenBank/DDBJ databases">
        <title>Human intestinal bacterial collection.</title>
        <authorList>
            <person name="Pauvert C."/>
            <person name="Hitch T.C.A."/>
            <person name="Clavel T."/>
        </authorList>
    </citation>
    <scope>NUCLEOTIDE SEQUENCE [LARGE SCALE GENOMIC DNA]</scope>
    <source>
        <strain evidence="2 3">CLA-AA-H141</strain>
    </source>
</reference>
<organism evidence="2 3">
    <name type="scientific">Coprococcus ammoniilyticus</name>
    <dbReference type="NCBI Taxonomy" id="2981785"/>
    <lineage>
        <taxon>Bacteria</taxon>
        <taxon>Bacillati</taxon>
        <taxon>Bacillota</taxon>
        <taxon>Clostridia</taxon>
        <taxon>Lachnospirales</taxon>
        <taxon>Lachnospiraceae</taxon>
        <taxon>Coprococcus</taxon>
    </lineage>
</organism>
<dbReference type="Proteomes" id="UP001482186">
    <property type="component" value="Unassembled WGS sequence"/>
</dbReference>
<sequence length="232" mass="26637">MFVLKIRIKYSKLGNLKFIGHLDVMRYFQKEIRRAKLDISYSKGYSPHQIISFAAPLALGITSDGEYFDAEFNSVTTSAEMIEALNAVSVDEIHVTKCVQIPENAKNAMSIVAASDYEITFREQNDLSEKLLASVEELNKQDEIIVLKKTKKSEKEENIRPGILKLERRGDSIYMLLQTGSVYNLKPELVVKALYDLCGETYDFFRIYIHRLETYYDKDGSLQPLYMAGEEF</sequence>
<protein>
    <submittedName>
        <fullName evidence="2">TIGR03936 family radical SAM-associated protein</fullName>
    </submittedName>
</protein>
<dbReference type="Pfam" id="PF10105">
    <property type="entry name" value="DUF2344"/>
    <property type="match status" value="1"/>
</dbReference>
<evidence type="ECO:0000313" key="3">
    <source>
        <dbReference type="Proteomes" id="UP001482186"/>
    </source>
</evidence>
<proteinExistence type="predicted"/>
<dbReference type="EMBL" id="JBBNFM010000002">
    <property type="protein sequence ID" value="MEQ2453199.1"/>
    <property type="molecule type" value="Genomic_DNA"/>
</dbReference>
<evidence type="ECO:0000259" key="1">
    <source>
        <dbReference type="Pfam" id="PF10105"/>
    </source>
</evidence>
<keyword evidence="3" id="KW-1185">Reference proteome</keyword>
<accession>A0ABV1EF53</accession>
<evidence type="ECO:0000313" key="2">
    <source>
        <dbReference type="EMBL" id="MEQ2453199.1"/>
    </source>
</evidence>
<dbReference type="NCBIfam" id="TIGR03936">
    <property type="entry name" value="sam_1_link_chp"/>
    <property type="match status" value="1"/>
</dbReference>
<comment type="caution">
    <text evidence="2">The sequence shown here is derived from an EMBL/GenBank/DDBJ whole genome shotgun (WGS) entry which is preliminary data.</text>
</comment>
<gene>
    <name evidence="2" type="ORF">AAAT04_03945</name>
</gene>
<dbReference type="InterPro" id="IPR018768">
    <property type="entry name" value="DUF2344"/>
</dbReference>
<dbReference type="RefSeq" id="WP_118484000.1">
    <property type="nucleotide sequence ID" value="NZ_JBBNFM010000002.1"/>
</dbReference>
<feature type="domain" description="DUF2344" evidence="1">
    <location>
        <begin position="5"/>
        <end position="187"/>
    </location>
</feature>